<dbReference type="EMBL" id="BARU01041664">
    <property type="protein sequence ID" value="GAH77155.1"/>
    <property type="molecule type" value="Genomic_DNA"/>
</dbReference>
<evidence type="ECO:0000256" key="1">
    <source>
        <dbReference type="SAM" id="MobiDB-lite"/>
    </source>
</evidence>
<feature type="region of interest" description="Disordered" evidence="1">
    <location>
        <begin position="1"/>
        <end position="26"/>
    </location>
</feature>
<reference evidence="2" key="1">
    <citation type="journal article" date="2014" name="Front. Microbiol.">
        <title>High frequency of phylogenetically diverse reductive dehalogenase-homologous genes in deep subseafloor sedimentary metagenomes.</title>
        <authorList>
            <person name="Kawai M."/>
            <person name="Futagami T."/>
            <person name="Toyoda A."/>
            <person name="Takaki Y."/>
            <person name="Nishi S."/>
            <person name="Hori S."/>
            <person name="Arai W."/>
            <person name="Tsubouchi T."/>
            <person name="Morono Y."/>
            <person name="Uchiyama I."/>
            <person name="Ito T."/>
            <person name="Fujiyama A."/>
            <person name="Inagaki F."/>
            <person name="Takami H."/>
        </authorList>
    </citation>
    <scope>NUCLEOTIDE SEQUENCE</scope>
    <source>
        <strain evidence="2">Expedition CK06-06</strain>
    </source>
</reference>
<name>X1J6K3_9ZZZZ</name>
<protein>
    <submittedName>
        <fullName evidence="2">Uncharacterized protein</fullName>
    </submittedName>
</protein>
<gene>
    <name evidence="2" type="ORF">S03H2_64178</name>
</gene>
<dbReference type="AlphaFoldDB" id="X1J6K3"/>
<proteinExistence type="predicted"/>
<feature type="non-terminal residue" evidence="2">
    <location>
        <position position="1"/>
    </location>
</feature>
<accession>X1J6K3</accession>
<comment type="caution">
    <text evidence="2">The sequence shown here is derived from an EMBL/GenBank/DDBJ whole genome shotgun (WGS) entry which is preliminary data.</text>
</comment>
<organism evidence="2">
    <name type="scientific">marine sediment metagenome</name>
    <dbReference type="NCBI Taxonomy" id="412755"/>
    <lineage>
        <taxon>unclassified sequences</taxon>
        <taxon>metagenomes</taxon>
        <taxon>ecological metagenomes</taxon>
    </lineage>
</organism>
<evidence type="ECO:0000313" key="2">
    <source>
        <dbReference type="EMBL" id="GAH77155.1"/>
    </source>
</evidence>
<sequence length="39" mass="4850">KEMKKKRKEEILKKEEKERPIDEKDLTDKEIDDMLFGRE</sequence>